<proteinExistence type="predicted"/>
<gene>
    <name evidence="1" type="ORF">M438DRAFT_153216</name>
</gene>
<accession>A0A074X161</accession>
<organism evidence="1 2">
    <name type="scientific">Aureobasidium pullulans EXF-150</name>
    <dbReference type="NCBI Taxonomy" id="1043002"/>
    <lineage>
        <taxon>Eukaryota</taxon>
        <taxon>Fungi</taxon>
        <taxon>Dikarya</taxon>
        <taxon>Ascomycota</taxon>
        <taxon>Pezizomycotina</taxon>
        <taxon>Dothideomycetes</taxon>
        <taxon>Dothideomycetidae</taxon>
        <taxon>Dothideales</taxon>
        <taxon>Saccotheciaceae</taxon>
        <taxon>Aureobasidium</taxon>
    </lineage>
</organism>
<evidence type="ECO:0000313" key="2">
    <source>
        <dbReference type="Proteomes" id="UP000030706"/>
    </source>
</evidence>
<dbReference type="HOGENOM" id="CLU_2359358_0_0_1"/>
<dbReference type="AlphaFoldDB" id="A0A074X161"/>
<name>A0A074X161_AURPU</name>
<evidence type="ECO:0000313" key="1">
    <source>
        <dbReference type="EMBL" id="KEQ79108.1"/>
    </source>
</evidence>
<sequence length="96" mass="10718">MRVRQKSRSPLELLIVHVGHAAVDSSCFLQACRRRSSCICRFFATCFSNDFLLARLLRLTISRPTRALLPASFGRSIHLVREGHSTTVTIDCSAAL</sequence>
<protein>
    <submittedName>
        <fullName evidence="1">Uncharacterized protein</fullName>
    </submittedName>
</protein>
<dbReference type="GeneID" id="40741287"/>
<keyword evidence="2" id="KW-1185">Reference proteome</keyword>
<dbReference type="RefSeq" id="XP_029755295.1">
    <property type="nucleotide sequence ID" value="XM_029898981.1"/>
</dbReference>
<dbReference type="EMBL" id="KL585009">
    <property type="protein sequence ID" value="KEQ79108.1"/>
    <property type="molecule type" value="Genomic_DNA"/>
</dbReference>
<dbReference type="Proteomes" id="UP000030706">
    <property type="component" value="Unassembled WGS sequence"/>
</dbReference>
<reference evidence="1 2" key="1">
    <citation type="journal article" date="2014" name="BMC Genomics">
        <title>Genome sequencing of four Aureobasidium pullulans varieties: biotechnological potential, stress tolerance, and description of new species.</title>
        <authorList>
            <person name="Gostin Ar C."/>
            <person name="Ohm R.A."/>
            <person name="Kogej T."/>
            <person name="Sonjak S."/>
            <person name="Turk M."/>
            <person name="Zajc J."/>
            <person name="Zalar P."/>
            <person name="Grube M."/>
            <person name="Sun H."/>
            <person name="Han J."/>
            <person name="Sharma A."/>
            <person name="Chiniquy J."/>
            <person name="Ngan C.Y."/>
            <person name="Lipzen A."/>
            <person name="Barry K."/>
            <person name="Grigoriev I.V."/>
            <person name="Gunde-Cimerman N."/>
        </authorList>
    </citation>
    <scope>NUCLEOTIDE SEQUENCE [LARGE SCALE GENOMIC DNA]</scope>
    <source>
        <strain evidence="1 2">EXF-150</strain>
    </source>
</reference>